<sequence length="790" mass="88597">MPTGLQALLKERISTALLCGSPGTWKVLVVDEHSKALLESVYKLFDILHMNITAVEMLMSPRAAQPSLDVVYLLTPTTQNVNRILADFSDGRRSYKQVHLYFIDGIHDKLAERLTGGLPDDILQSFVELYCNFRALESQVFSIDQPSNFYTLYGNPGGVVASEAAQDRFEEDVILTSRAILNILATLGENPYIRYYQPHHHAPLGPLSVSRTPGSLYGGPSAPRGHPDEQQQQQTPRWKQALGGGSSGPTYTGDQIPKRLAMQIQKDLDDYKTLNPEFPPTMNYRPRSVLFVVDRSMDPVAPFLHEFTYQAMINDLLPVQDGTTYTHKVKTGMGVIEERTDILSEEDKIWTQIRHMHMKEAIDKLMADFNKFQQEHAGFRAGENGVGINDMKDMLASLPEFQETRDKFSLHLDMAQECMALFEKRKLTQTADIEQCCATGVTDEGKQPKSIVEEMVPLLADNAVSNKDKVRIIALYILYRDGVPDEDRKRLFQHARLSISEQDTVNNLVYLGCKIVRTPTDRDKRTRVKQKYSRTEDDYHLSRYKPLVKQLIEEQSTNRLDQSSFPYLGEMPVDAGPPPASLRTQGRPAAQSMQSQTGSLRSARPTWHKAPEARQKATTESRQRFIIFVAGGLTYSERRMAYLIGDALNKEVIIGSTHNVTPESFAADLRSLGRSGIGGNPPNAKPLSPYVKLQKSLSGAPPSFQQILDSRIWTEPVGPPALAPPPPPQMTGPTPSTSSKHTSNLIPGRTNSPAPSFNSKLSFKRDKKKDKEEAPTDEKKKKGLFKMRWD</sequence>
<dbReference type="SUPFAM" id="SSF56815">
    <property type="entry name" value="Sec1/munc18-like (SM) proteins"/>
    <property type="match status" value="1"/>
</dbReference>
<dbReference type="GO" id="GO:0016192">
    <property type="term" value="P:vesicle-mediated transport"/>
    <property type="evidence" value="ECO:0007669"/>
    <property type="project" value="InterPro"/>
</dbReference>
<feature type="compositionally biased region" description="Polar residues" evidence="2">
    <location>
        <begin position="591"/>
        <end position="600"/>
    </location>
</feature>
<dbReference type="Gene3D" id="3.90.830.10">
    <property type="entry name" value="Syntaxin Binding Protein 1, Chain A, domain 2"/>
    <property type="match status" value="1"/>
</dbReference>
<evidence type="ECO:0000313" key="3">
    <source>
        <dbReference type="EMBL" id="KAG7531893.1"/>
    </source>
</evidence>
<feature type="compositionally biased region" description="Polar residues" evidence="2">
    <location>
        <begin position="736"/>
        <end position="761"/>
    </location>
</feature>
<evidence type="ECO:0008006" key="5">
    <source>
        <dbReference type="Google" id="ProtNLM"/>
    </source>
</evidence>
<comment type="caution">
    <text evidence="3">The sequence shown here is derived from an EMBL/GenBank/DDBJ whole genome shotgun (WGS) entry which is preliminary data.</text>
</comment>
<dbReference type="InterPro" id="IPR043154">
    <property type="entry name" value="Sec-1-like_dom1"/>
</dbReference>
<dbReference type="AlphaFoldDB" id="A0A8K0JPY7"/>
<evidence type="ECO:0000256" key="1">
    <source>
        <dbReference type="ARBA" id="ARBA00009884"/>
    </source>
</evidence>
<comment type="similarity">
    <text evidence="1">Belongs to the STXBP/unc-18/SEC1 family.</text>
</comment>
<reference evidence="3" key="1">
    <citation type="submission" date="2020-04" db="EMBL/GenBank/DDBJ databases">
        <title>Analysis of mating type loci in Filobasidium floriforme.</title>
        <authorList>
            <person name="Nowrousian M."/>
        </authorList>
    </citation>
    <scope>NUCLEOTIDE SEQUENCE</scope>
    <source>
        <strain evidence="3">CBS 6242</strain>
    </source>
</reference>
<name>A0A8K0JPY7_9TREE</name>
<evidence type="ECO:0000313" key="4">
    <source>
        <dbReference type="Proteomes" id="UP000812966"/>
    </source>
</evidence>
<feature type="compositionally biased region" description="Basic residues" evidence="2">
    <location>
        <begin position="781"/>
        <end position="790"/>
    </location>
</feature>
<organism evidence="3 4">
    <name type="scientific">Filobasidium floriforme</name>
    <dbReference type="NCBI Taxonomy" id="5210"/>
    <lineage>
        <taxon>Eukaryota</taxon>
        <taxon>Fungi</taxon>
        <taxon>Dikarya</taxon>
        <taxon>Basidiomycota</taxon>
        <taxon>Agaricomycotina</taxon>
        <taxon>Tremellomycetes</taxon>
        <taxon>Filobasidiales</taxon>
        <taxon>Filobasidiaceae</taxon>
        <taxon>Filobasidium</taxon>
    </lineage>
</organism>
<dbReference type="Gene3D" id="1.25.40.60">
    <property type="match status" value="1"/>
</dbReference>
<feature type="region of interest" description="Disordered" evidence="2">
    <location>
        <begin position="715"/>
        <end position="790"/>
    </location>
</feature>
<dbReference type="InterPro" id="IPR043127">
    <property type="entry name" value="Sec-1-like_dom3a"/>
</dbReference>
<dbReference type="Pfam" id="PF00995">
    <property type="entry name" value="Sec1"/>
    <property type="match status" value="1"/>
</dbReference>
<dbReference type="InterPro" id="IPR001619">
    <property type="entry name" value="Sec1-like"/>
</dbReference>
<protein>
    <recommendedName>
        <fullName evidence="5">Sec1-like protein</fullName>
    </recommendedName>
</protein>
<feature type="compositionally biased region" description="Basic and acidic residues" evidence="2">
    <location>
        <begin position="769"/>
        <end position="780"/>
    </location>
</feature>
<dbReference type="InterPro" id="IPR027482">
    <property type="entry name" value="Sec1-like_dom2"/>
</dbReference>
<proteinExistence type="inferred from homology"/>
<keyword evidence="4" id="KW-1185">Reference proteome</keyword>
<gene>
    <name evidence="3" type="ORF">FFLO_04039</name>
</gene>
<feature type="region of interest" description="Disordered" evidence="2">
    <location>
        <begin position="572"/>
        <end position="616"/>
    </location>
</feature>
<accession>A0A8K0JPY7</accession>
<dbReference type="InterPro" id="IPR036045">
    <property type="entry name" value="Sec1-like_sf"/>
</dbReference>
<dbReference type="EMBL" id="JABELV010000080">
    <property type="protein sequence ID" value="KAG7531893.1"/>
    <property type="molecule type" value="Genomic_DNA"/>
</dbReference>
<dbReference type="Gene3D" id="3.40.50.2060">
    <property type="match status" value="1"/>
</dbReference>
<dbReference type="Proteomes" id="UP000812966">
    <property type="component" value="Unassembled WGS sequence"/>
</dbReference>
<dbReference type="Gene3D" id="3.40.50.1910">
    <property type="match status" value="2"/>
</dbReference>
<feature type="compositionally biased region" description="Pro residues" evidence="2">
    <location>
        <begin position="717"/>
        <end position="730"/>
    </location>
</feature>
<dbReference type="PANTHER" id="PTHR11679">
    <property type="entry name" value="VESICLE PROTEIN SORTING-ASSOCIATED"/>
    <property type="match status" value="1"/>
</dbReference>
<feature type="region of interest" description="Disordered" evidence="2">
    <location>
        <begin position="207"/>
        <end position="255"/>
    </location>
</feature>
<evidence type="ECO:0000256" key="2">
    <source>
        <dbReference type="SAM" id="MobiDB-lite"/>
    </source>
</evidence>